<feature type="transmembrane region" description="Helical" evidence="1">
    <location>
        <begin position="50"/>
        <end position="71"/>
    </location>
</feature>
<dbReference type="AlphaFoldDB" id="A0A7W7W7W2"/>
<accession>A0A7W7W7W2</accession>
<dbReference type="Proteomes" id="UP000534286">
    <property type="component" value="Unassembled WGS sequence"/>
</dbReference>
<dbReference type="EMBL" id="JACHJU010000001">
    <property type="protein sequence ID" value="MBB4937273.1"/>
    <property type="molecule type" value="Genomic_DNA"/>
</dbReference>
<protein>
    <recommendedName>
        <fullName evidence="4">Phosphopantetheine adenylyltransferase</fullName>
    </recommendedName>
</protein>
<sequence>MWLDRVATALLLLVGAVNLLPGFVAFAPSRITTAYGVSVDGPDSADLTVLLRHRAVLLGLVGLSLICAAFIP</sequence>
<dbReference type="RefSeq" id="WP_184753672.1">
    <property type="nucleotide sequence ID" value="NZ_BAABEK010000111.1"/>
</dbReference>
<evidence type="ECO:0008006" key="4">
    <source>
        <dbReference type="Google" id="ProtNLM"/>
    </source>
</evidence>
<gene>
    <name evidence="2" type="ORF">FHR32_001578</name>
</gene>
<reference evidence="2 3" key="1">
    <citation type="submission" date="2020-08" db="EMBL/GenBank/DDBJ databases">
        <title>Sequencing the genomes of 1000 actinobacteria strains.</title>
        <authorList>
            <person name="Klenk H.-P."/>
        </authorList>
    </citation>
    <scope>NUCLEOTIDE SEQUENCE [LARGE SCALE GENOMIC DNA]</scope>
    <source>
        <strain evidence="2 3">DSM 43023</strain>
    </source>
</reference>
<organism evidence="2 3">
    <name type="scientific">Streptosporangium album</name>
    <dbReference type="NCBI Taxonomy" id="47479"/>
    <lineage>
        <taxon>Bacteria</taxon>
        <taxon>Bacillati</taxon>
        <taxon>Actinomycetota</taxon>
        <taxon>Actinomycetes</taxon>
        <taxon>Streptosporangiales</taxon>
        <taxon>Streptosporangiaceae</taxon>
        <taxon>Streptosporangium</taxon>
    </lineage>
</organism>
<keyword evidence="1" id="KW-1133">Transmembrane helix</keyword>
<keyword evidence="3" id="KW-1185">Reference proteome</keyword>
<keyword evidence="1" id="KW-0812">Transmembrane</keyword>
<evidence type="ECO:0000313" key="3">
    <source>
        <dbReference type="Proteomes" id="UP000534286"/>
    </source>
</evidence>
<comment type="caution">
    <text evidence="2">The sequence shown here is derived from an EMBL/GenBank/DDBJ whole genome shotgun (WGS) entry which is preliminary data.</text>
</comment>
<name>A0A7W7W7W2_9ACTN</name>
<evidence type="ECO:0000313" key="2">
    <source>
        <dbReference type="EMBL" id="MBB4937273.1"/>
    </source>
</evidence>
<evidence type="ECO:0000256" key="1">
    <source>
        <dbReference type="SAM" id="Phobius"/>
    </source>
</evidence>
<proteinExistence type="predicted"/>
<keyword evidence="1" id="KW-0472">Membrane</keyword>